<evidence type="ECO:0000256" key="1">
    <source>
        <dbReference type="ARBA" id="ARBA00004571"/>
    </source>
</evidence>
<dbReference type="InterPro" id="IPR033900">
    <property type="entry name" value="Gram_neg_porin_domain"/>
</dbReference>
<evidence type="ECO:0000313" key="13">
    <source>
        <dbReference type="EMBL" id="SFM05071.1"/>
    </source>
</evidence>
<evidence type="ECO:0000256" key="4">
    <source>
        <dbReference type="ARBA" id="ARBA00022452"/>
    </source>
</evidence>
<keyword evidence="3" id="KW-0813">Transport</keyword>
<dbReference type="STRING" id="758825.SAMN02982985_02535"/>
<dbReference type="PANTHER" id="PTHR34501">
    <property type="entry name" value="PROTEIN YDDL-RELATED"/>
    <property type="match status" value="1"/>
</dbReference>
<evidence type="ECO:0000256" key="8">
    <source>
        <dbReference type="ARBA" id="ARBA00023114"/>
    </source>
</evidence>
<keyword evidence="10" id="KW-0998">Cell outer membrane</keyword>
<feature type="signal peptide" evidence="11">
    <location>
        <begin position="1"/>
        <end position="22"/>
    </location>
</feature>
<dbReference type="InterPro" id="IPR002299">
    <property type="entry name" value="Porin_Neis"/>
</dbReference>
<feature type="domain" description="Porin" evidence="12">
    <location>
        <begin position="9"/>
        <end position="325"/>
    </location>
</feature>
<dbReference type="EMBL" id="FOTW01000011">
    <property type="protein sequence ID" value="SFM05071.1"/>
    <property type="molecule type" value="Genomic_DNA"/>
</dbReference>
<keyword evidence="6 11" id="KW-0732">Signal</keyword>
<organism evidence="13 14">
    <name type="scientific">Rugamonas rubra</name>
    <dbReference type="NCBI Taxonomy" id="758825"/>
    <lineage>
        <taxon>Bacteria</taxon>
        <taxon>Pseudomonadati</taxon>
        <taxon>Pseudomonadota</taxon>
        <taxon>Betaproteobacteria</taxon>
        <taxon>Burkholderiales</taxon>
        <taxon>Oxalobacteraceae</taxon>
        <taxon>Telluria group</taxon>
        <taxon>Rugamonas</taxon>
    </lineage>
</organism>
<gene>
    <name evidence="13" type="ORF">SAMN02982985_02535</name>
</gene>
<comment type="subunit">
    <text evidence="2">Homotrimer.</text>
</comment>
<comment type="subcellular location">
    <subcellularLocation>
        <location evidence="1">Cell outer membrane</location>
        <topology evidence="1">Multi-pass membrane protein</topology>
    </subcellularLocation>
</comment>
<sequence length="353" mass="37043">MKKTTLSLAALALLAAGGAAQAQSNVQVYGLLDMGVDYASDAKAGGGSLTRVTSGGMNTSRWGLRGSEDLGGGLKAVFQLEGGILMDSGASDGVLFKRQANVGLEGGFGRVVLGRSFSNVYDTVIAFDPMGFAPLYSWATSGPATGPSKYGFTTAFDNLVKYSGKVGAFKFGASYGFGEQASGARDSSKMGLSTVYTTGPVSLMATWERVNGNTVAATGNRDKNTVWHIGGNYENGPLKLTAVVRDFKTVAGKALTPDVEATTYWGGVNYKINAATLTGAIYHVNVKNVAGGKDADPTMYVARYRYALSKRTDLYVSAAYVKAKNGQLTGLSRDDAGFGESQRGFVTGMQHRF</sequence>
<dbReference type="CDD" id="cd00342">
    <property type="entry name" value="gram_neg_porins"/>
    <property type="match status" value="1"/>
</dbReference>
<keyword evidence="8" id="KW-0626">Porin</keyword>
<dbReference type="RefSeq" id="WP_093387930.1">
    <property type="nucleotide sequence ID" value="NZ_FOTW01000011.1"/>
</dbReference>
<dbReference type="SUPFAM" id="SSF56935">
    <property type="entry name" value="Porins"/>
    <property type="match status" value="1"/>
</dbReference>
<evidence type="ECO:0000256" key="6">
    <source>
        <dbReference type="ARBA" id="ARBA00022729"/>
    </source>
</evidence>
<keyword evidence="4" id="KW-1134">Transmembrane beta strand</keyword>
<evidence type="ECO:0000256" key="9">
    <source>
        <dbReference type="ARBA" id="ARBA00023136"/>
    </source>
</evidence>
<evidence type="ECO:0000256" key="10">
    <source>
        <dbReference type="ARBA" id="ARBA00023237"/>
    </source>
</evidence>
<accession>A0A1I4MP77</accession>
<evidence type="ECO:0000256" key="11">
    <source>
        <dbReference type="SAM" id="SignalP"/>
    </source>
</evidence>
<dbReference type="InterPro" id="IPR023614">
    <property type="entry name" value="Porin_dom_sf"/>
</dbReference>
<dbReference type="GO" id="GO:0046930">
    <property type="term" value="C:pore complex"/>
    <property type="evidence" value="ECO:0007669"/>
    <property type="project" value="UniProtKB-KW"/>
</dbReference>
<keyword evidence="9" id="KW-0472">Membrane</keyword>
<dbReference type="InterPro" id="IPR050298">
    <property type="entry name" value="Gram-neg_bact_OMP"/>
</dbReference>
<dbReference type="GO" id="GO:0009279">
    <property type="term" value="C:cell outer membrane"/>
    <property type="evidence" value="ECO:0007669"/>
    <property type="project" value="UniProtKB-SubCell"/>
</dbReference>
<dbReference type="Pfam" id="PF13609">
    <property type="entry name" value="Porin_4"/>
    <property type="match status" value="1"/>
</dbReference>
<protein>
    <submittedName>
        <fullName evidence="13">Outer membrane protein (Porin)</fullName>
    </submittedName>
</protein>
<dbReference type="Proteomes" id="UP000199470">
    <property type="component" value="Unassembled WGS sequence"/>
</dbReference>
<dbReference type="OrthoDB" id="8952625at2"/>
<keyword evidence="14" id="KW-1185">Reference proteome</keyword>
<reference evidence="13 14" key="1">
    <citation type="submission" date="2016-10" db="EMBL/GenBank/DDBJ databases">
        <authorList>
            <person name="de Groot N.N."/>
        </authorList>
    </citation>
    <scope>NUCLEOTIDE SEQUENCE [LARGE SCALE GENOMIC DNA]</scope>
    <source>
        <strain evidence="13 14">ATCC 43154</strain>
    </source>
</reference>
<dbReference type="Gene3D" id="2.40.160.10">
    <property type="entry name" value="Porin"/>
    <property type="match status" value="1"/>
</dbReference>
<dbReference type="AlphaFoldDB" id="A0A1I4MP77"/>
<dbReference type="GO" id="GO:0006811">
    <property type="term" value="P:monoatomic ion transport"/>
    <property type="evidence" value="ECO:0007669"/>
    <property type="project" value="UniProtKB-KW"/>
</dbReference>
<evidence type="ECO:0000259" key="12">
    <source>
        <dbReference type="Pfam" id="PF13609"/>
    </source>
</evidence>
<feature type="chain" id="PRO_5011705000" evidence="11">
    <location>
        <begin position="23"/>
        <end position="353"/>
    </location>
</feature>
<keyword evidence="5" id="KW-0812">Transmembrane</keyword>
<dbReference type="PANTHER" id="PTHR34501:SF9">
    <property type="entry name" value="MAJOR OUTER MEMBRANE PROTEIN P.IA"/>
    <property type="match status" value="1"/>
</dbReference>
<evidence type="ECO:0000256" key="3">
    <source>
        <dbReference type="ARBA" id="ARBA00022448"/>
    </source>
</evidence>
<evidence type="ECO:0000313" key="14">
    <source>
        <dbReference type="Proteomes" id="UP000199470"/>
    </source>
</evidence>
<evidence type="ECO:0000256" key="5">
    <source>
        <dbReference type="ARBA" id="ARBA00022692"/>
    </source>
</evidence>
<dbReference type="PRINTS" id="PR00184">
    <property type="entry name" value="NEISSPPORIN"/>
</dbReference>
<keyword evidence="7" id="KW-0406">Ion transport</keyword>
<evidence type="ECO:0000256" key="7">
    <source>
        <dbReference type="ARBA" id="ARBA00023065"/>
    </source>
</evidence>
<dbReference type="GO" id="GO:0015288">
    <property type="term" value="F:porin activity"/>
    <property type="evidence" value="ECO:0007669"/>
    <property type="project" value="UniProtKB-KW"/>
</dbReference>
<evidence type="ECO:0000256" key="2">
    <source>
        <dbReference type="ARBA" id="ARBA00011233"/>
    </source>
</evidence>
<proteinExistence type="predicted"/>
<name>A0A1I4MP77_9BURK</name>